<comment type="similarity">
    <text evidence="6">Belongs to the peptidase M48 family.</text>
</comment>
<evidence type="ECO:0000256" key="4">
    <source>
        <dbReference type="ARBA" id="ARBA00022833"/>
    </source>
</evidence>
<evidence type="ECO:0000256" key="1">
    <source>
        <dbReference type="ARBA" id="ARBA00022670"/>
    </source>
</evidence>
<keyword evidence="4 6" id="KW-0862">Zinc</keyword>
<keyword evidence="9" id="KW-1185">Reference proteome</keyword>
<keyword evidence="2" id="KW-0479">Metal-binding</keyword>
<reference evidence="9" key="1">
    <citation type="journal article" date="2019" name="Int. J. Syst. Evol. Microbiol.">
        <title>The Global Catalogue of Microorganisms (GCM) 10K type strain sequencing project: providing services to taxonomists for standard genome sequencing and annotation.</title>
        <authorList>
            <consortium name="The Broad Institute Genomics Platform"/>
            <consortium name="The Broad Institute Genome Sequencing Center for Infectious Disease"/>
            <person name="Wu L."/>
            <person name="Ma J."/>
        </authorList>
    </citation>
    <scope>NUCLEOTIDE SEQUENCE [LARGE SCALE GENOMIC DNA]</scope>
    <source>
        <strain evidence="9">JCM 17441</strain>
    </source>
</reference>
<dbReference type="InterPro" id="IPR052173">
    <property type="entry name" value="Beta-lactam_resp_regulator"/>
</dbReference>
<evidence type="ECO:0000256" key="3">
    <source>
        <dbReference type="ARBA" id="ARBA00022801"/>
    </source>
</evidence>
<evidence type="ECO:0000256" key="6">
    <source>
        <dbReference type="RuleBase" id="RU003983"/>
    </source>
</evidence>
<dbReference type="Pfam" id="PF01435">
    <property type="entry name" value="Peptidase_M48"/>
    <property type="match status" value="1"/>
</dbReference>
<sequence>MTWLVYLPLMLPVLLVPAARRATAAGRPETAARALTAAALLAAACSTACLVLLTATLVDDLPALEQHEDRAAIVGRVLPEPIPDSLALAAALLLVWLAGRLVREAWRRDRAAAVLHDAGRPNAGVLVTDWAPARAVAVPPHRGRAGHVLVTTGLLRLLDARERAVVYAHERAHLRRRHHRVAALAAAAAAVNPLLRPIPPIVDLLIERSADEDAAHNAGDRILVAHTIGKVALGGESAHRDVGGLGFHGSATVRRVAALLTPPSGRALPPLALAAAGLALAATGAAFIEFAELAHAWMPAH</sequence>
<evidence type="ECO:0000256" key="5">
    <source>
        <dbReference type="ARBA" id="ARBA00023049"/>
    </source>
</evidence>
<dbReference type="PANTHER" id="PTHR34978">
    <property type="entry name" value="POSSIBLE SENSOR-TRANSDUCER PROTEIN BLAR"/>
    <property type="match status" value="1"/>
</dbReference>
<evidence type="ECO:0000313" key="8">
    <source>
        <dbReference type="EMBL" id="GAA4244516.1"/>
    </source>
</evidence>
<keyword evidence="1 6" id="KW-0645">Protease</keyword>
<comment type="cofactor">
    <cofactor evidence="6">
        <name>Zn(2+)</name>
        <dbReference type="ChEBI" id="CHEBI:29105"/>
    </cofactor>
    <text evidence="6">Binds 1 zinc ion per subunit.</text>
</comment>
<dbReference type="EMBL" id="BAABAT010000002">
    <property type="protein sequence ID" value="GAA4244516.1"/>
    <property type="molecule type" value="Genomic_DNA"/>
</dbReference>
<dbReference type="RefSeq" id="WP_345121292.1">
    <property type="nucleotide sequence ID" value="NZ_BAABAT010000002.1"/>
</dbReference>
<evidence type="ECO:0000256" key="2">
    <source>
        <dbReference type="ARBA" id="ARBA00022723"/>
    </source>
</evidence>
<protein>
    <recommendedName>
        <fullName evidence="7">Peptidase M48 domain-containing protein</fullName>
    </recommendedName>
</protein>
<evidence type="ECO:0000313" key="9">
    <source>
        <dbReference type="Proteomes" id="UP001500620"/>
    </source>
</evidence>
<keyword evidence="3 6" id="KW-0378">Hydrolase</keyword>
<proteinExistence type="inferred from homology"/>
<keyword evidence="5 6" id="KW-0482">Metalloprotease</keyword>
<dbReference type="Proteomes" id="UP001500620">
    <property type="component" value="Unassembled WGS sequence"/>
</dbReference>
<feature type="domain" description="Peptidase M48" evidence="7">
    <location>
        <begin position="143"/>
        <end position="185"/>
    </location>
</feature>
<comment type="caution">
    <text evidence="8">The sequence shown here is derived from an EMBL/GenBank/DDBJ whole genome shotgun (WGS) entry which is preliminary data.</text>
</comment>
<evidence type="ECO:0000259" key="7">
    <source>
        <dbReference type="Pfam" id="PF01435"/>
    </source>
</evidence>
<dbReference type="InterPro" id="IPR001915">
    <property type="entry name" value="Peptidase_M48"/>
</dbReference>
<name>A0ABP8CX78_9ACTN</name>
<accession>A0ABP8CX78</accession>
<dbReference type="PANTHER" id="PTHR34978:SF3">
    <property type="entry name" value="SLR0241 PROTEIN"/>
    <property type="match status" value="1"/>
</dbReference>
<organism evidence="8 9">
    <name type="scientific">Dactylosporangium darangshiense</name>
    <dbReference type="NCBI Taxonomy" id="579108"/>
    <lineage>
        <taxon>Bacteria</taxon>
        <taxon>Bacillati</taxon>
        <taxon>Actinomycetota</taxon>
        <taxon>Actinomycetes</taxon>
        <taxon>Micromonosporales</taxon>
        <taxon>Micromonosporaceae</taxon>
        <taxon>Dactylosporangium</taxon>
    </lineage>
</organism>
<gene>
    <name evidence="8" type="ORF">GCM10022255_007880</name>
</gene>
<dbReference type="Gene3D" id="3.30.2010.10">
    <property type="entry name" value="Metalloproteases ('zincins'), catalytic domain"/>
    <property type="match status" value="1"/>
</dbReference>